<feature type="compositionally biased region" description="Low complexity" evidence="1">
    <location>
        <begin position="55"/>
        <end position="64"/>
    </location>
</feature>
<proteinExistence type="predicted"/>
<feature type="non-terminal residue" evidence="2">
    <location>
        <position position="1"/>
    </location>
</feature>
<dbReference type="NCBIfam" id="TIGR04226">
    <property type="entry name" value="RrgB_K2N_iso_D2"/>
    <property type="match status" value="1"/>
</dbReference>
<name>A0ABS3ZFD2_9FIRM</name>
<dbReference type="Proteomes" id="UP001315001">
    <property type="component" value="Unassembled WGS sequence"/>
</dbReference>
<feature type="region of interest" description="Disordered" evidence="1">
    <location>
        <begin position="32"/>
        <end position="75"/>
    </location>
</feature>
<keyword evidence="3" id="KW-1185">Reference proteome</keyword>
<sequence length="257" mass="28488">KVSIETLRAHGHLVENDKKTETDIKIKNETTVTTTKADNQGTWDVDKKVTPPPTTTDSPVPSIKDPVKKVSDSDDLNWDATVKQDGEKTPGSHNRVTDVTNQWLYTLTQEIPAHTVELFHYKSFTITDAVDSCLSYDVKDIAIKAGDKDYTDKFDIKKGEDNSITLTAKADVLTSDEFYGGNAGNKIVVSFPVKISADAETLKDENLGHLEIDGKKLAHLQKVSDLQKLSGFTDLVKSKDNEYVYAFLNQAKTHIDS</sequence>
<evidence type="ECO:0000313" key="2">
    <source>
        <dbReference type="EMBL" id="MBP0056000.1"/>
    </source>
</evidence>
<accession>A0ABS3ZFD2</accession>
<evidence type="ECO:0000313" key="3">
    <source>
        <dbReference type="Proteomes" id="UP001315001"/>
    </source>
</evidence>
<comment type="caution">
    <text evidence="2">The sequence shown here is derived from an EMBL/GenBank/DDBJ whole genome shotgun (WGS) entry which is preliminary data.</text>
</comment>
<reference evidence="2 3" key="1">
    <citation type="submission" date="2021-02" db="EMBL/GenBank/DDBJ databases">
        <title>Lactate utilizing bacteria of the human gut.</title>
        <authorList>
            <person name="Sheridan P.O."/>
        </authorList>
    </citation>
    <scope>NUCLEOTIDE SEQUENCE [LARGE SCALE GENOMIC DNA]</scope>
    <source>
        <strain evidence="2 3">HTF-83D</strain>
    </source>
</reference>
<dbReference type="EMBL" id="JAFIQO010000045">
    <property type="protein sequence ID" value="MBP0056000.1"/>
    <property type="molecule type" value="Genomic_DNA"/>
</dbReference>
<protein>
    <submittedName>
        <fullName evidence="2">Isopeptide-forming domain-containing fimbrial protein</fullName>
    </submittedName>
</protein>
<gene>
    <name evidence="2" type="ORF">JYQ75_01020</name>
</gene>
<organism evidence="2 3">
    <name type="scientific">Anaerobutyricum soehngenii</name>
    <dbReference type="NCBI Taxonomy" id="105843"/>
    <lineage>
        <taxon>Bacteria</taxon>
        <taxon>Bacillati</taxon>
        <taxon>Bacillota</taxon>
        <taxon>Clostridia</taxon>
        <taxon>Lachnospirales</taxon>
        <taxon>Lachnospiraceae</taxon>
        <taxon>Anaerobutyricum</taxon>
    </lineage>
</organism>
<dbReference type="InterPro" id="IPR026466">
    <property type="entry name" value="Fim_isopep_form_D2_dom"/>
</dbReference>
<evidence type="ECO:0000256" key="1">
    <source>
        <dbReference type="SAM" id="MobiDB-lite"/>
    </source>
</evidence>
<dbReference type="Gene3D" id="2.60.40.740">
    <property type="match status" value="1"/>
</dbReference>
<feature type="compositionally biased region" description="Polar residues" evidence="1">
    <location>
        <begin position="32"/>
        <end position="42"/>
    </location>
</feature>
<feature type="non-terminal residue" evidence="2">
    <location>
        <position position="257"/>
    </location>
</feature>
<dbReference type="RefSeq" id="WP_209292892.1">
    <property type="nucleotide sequence ID" value="NZ_JAFIQO010000045.1"/>
</dbReference>